<sequence length="289" mass="32921">MDAFIKEIDRRLAELLLRRTSACDGWEKIPSAGPYSPIVLDRQNRGQLKEASRTVDDELAREDLAAVEAQRACVATVEALHKELVASGTREEALKRDNKRLVHDLCVITAAYDELQHKMRRVSDAASTSASIWRRRAEEAERKSDKVEEERRRLVEKVRSLQDSLTMLRKREDTRASEETRVGNTESLRAKLRSLEEENAALLAKVDMLEEKNRRESTSIRALRSSRKRAEVKLQEVQAENRSLRESLLLAECTTDLTGDQGQKKGSSMKREEAELSVSLPAFDWSKFG</sequence>
<evidence type="ECO:0000256" key="2">
    <source>
        <dbReference type="SAM" id="MobiDB-lite"/>
    </source>
</evidence>
<reference evidence="5 6" key="1">
    <citation type="submission" date="2020-04" db="EMBL/GenBank/DDBJ databases">
        <title>Perkinsus olseni comparative genomics.</title>
        <authorList>
            <person name="Bogema D.R."/>
        </authorList>
    </citation>
    <scope>NUCLEOTIDE SEQUENCE [LARGE SCALE GENOMIC DNA]</scope>
    <source>
        <strain evidence="3">ATCC PRA-179</strain>
        <strain evidence="4">ATCC PRA-31</strain>
    </source>
</reference>
<accession>A0A7J6KPE0</accession>
<evidence type="ECO:0000313" key="3">
    <source>
        <dbReference type="EMBL" id="KAF4649018.1"/>
    </source>
</evidence>
<name>A0A7J6KPE0_PEROL</name>
<gene>
    <name evidence="4" type="ORF">FOL46_001636</name>
    <name evidence="3" type="ORF">FOZ61_001843</name>
</gene>
<dbReference type="AlphaFoldDB" id="A0A7J6KPE0"/>
<evidence type="ECO:0000313" key="4">
    <source>
        <dbReference type="EMBL" id="KAF4649600.1"/>
    </source>
</evidence>
<dbReference type="EMBL" id="JABAHT010001481">
    <property type="protein sequence ID" value="KAF4649018.1"/>
    <property type="molecule type" value="Genomic_DNA"/>
</dbReference>
<protein>
    <submittedName>
        <fullName evidence="3">Uncharacterized protein</fullName>
    </submittedName>
</protein>
<dbReference type="Proteomes" id="UP000570595">
    <property type="component" value="Unassembled WGS sequence"/>
</dbReference>
<organism evidence="3 5">
    <name type="scientific">Perkinsus olseni</name>
    <name type="common">Perkinsus atlanticus</name>
    <dbReference type="NCBI Taxonomy" id="32597"/>
    <lineage>
        <taxon>Eukaryota</taxon>
        <taxon>Sar</taxon>
        <taxon>Alveolata</taxon>
        <taxon>Perkinsozoa</taxon>
        <taxon>Perkinsea</taxon>
        <taxon>Perkinsida</taxon>
        <taxon>Perkinsidae</taxon>
        <taxon>Perkinsus</taxon>
    </lineage>
</organism>
<keyword evidence="1" id="KW-0175">Coiled coil</keyword>
<evidence type="ECO:0000313" key="5">
    <source>
        <dbReference type="Proteomes" id="UP000570595"/>
    </source>
</evidence>
<feature type="compositionally biased region" description="Polar residues" evidence="2">
    <location>
        <begin position="255"/>
        <end position="266"/>
    </location>
</feature>
<dbReference type="EMBL" id="JABANN010001475">
    <property type="protein sequence ID" value="KAF4649600.1"/>
    <property type="molecule type" value="Genomic_DNA"/>
</dbReference>
<evidence type="ECO:0000313" key="6">
    <source>
        <dbReference type="Proteomes" id="UP000572268"/>
    </source>
</evidence>
<dbReference type="Proteomes" id="UP000572268">
    <property type="component" value="Unassembled WGS sequence"/>
</dbReference>
<comment type="caution">
    <text evidence="3">The sequence shown here is derived from an EMBL/GenBank/DDBJ whole genome shotgun (WGS) entry which is preliminary data.</text>
</comment>
<feature type="coiled-coil region" evidence="1">
    <location>
        <begin position="130"/>
        <end position="254"/>
    </location>
</feature>
<feature type="region of interest" description="Disordered" evidence="2">
    <location>
        <begin position="255"/>
        <end position="274"/>
    </location>
</feature>
<proteinExistence type="predicted"/>
<evidence type="ECO:0000256" key="1">
    <source>
        <dbReference type="SAM" id="Coils"/>
    </source>
</evidence>